<keyword evidence="2" id="KW-1185">Reference proteome</keyword>
<proteinExistence type="predicted"/>
<feature type="non-terminal residue" evidence="1">
    <location>
        <position position="1"/>
    </location>
</feature>
<gene>
    <name evidence="1" type="ORF">SPELUC_LOCUS6703</name>
</gene>
<protein>
    <submittedName>
        <fullName evidence="1">1069_t:CDS:1</fullName>
    </submittedName>
</protein>
<evidence type="ECO:0000313" key="2">
    <source>
        <dbReference type="Proteomes" id="UP000789366"/>
    </source>
</evidence>
<name>A0ACA9MFU1_9GLOM</name>
<comment type="caution">
    <text evidence="1">The sequence shown here is derived from an EMBL/GenBank/DDBJ whole genome shotgun (WGS) entry which is preliminary data.</text>
</comment>
<evidence type="ECO:0000313" key="1">
    <source>
        <dbReference type="EMBL" id="CAG8589787.1"/>
    </source>
</evidence>
<organism evidence="1 2">
    <name type="scientific">Cetraspora pellucida</name>
    <dbReference type="NCBI Taxonomy" id="1433469"/>
    <lineage>
        <taxon>Eukaryota</taxon>
        <taxon>Fungi</taxon>
        <taxon>Fungi incertae sedis</taxon>
        <taxon>Mucoromycota</taxon>
        <taxon>Glomeromycotina</taxon>
        <taxon>Glomeromycetes</taxon>
        <taxon>Diversisporales</taxon>
        <taxon>Gigasporaceae</taxon>
        <taxon>Cetraspora</taxon>
    </lineage>
</organism>
<reference evidence="1" key="1">
    <citation type="submission" date="2021-06" db="EMBL/GenBank/DDBJ databases">
        <authorList>
            <person name="Kallberg Y."/>
            <person name="Tangrot J."/>
            <person name="Rosling A."/>
        </authorList>
    </citation>
    <scope>NUCLEOTIDE SEQUENCE</scope>
    <source>
        <strain evidence="1">28 12/20/2015</strain>
    </source>
</reference>
<sequence length="77" mass="9085">IIKSVLEPKDYSTLRSLLKKQQGEKITPYIFKLADPQPVEDYLSQQKIDYEIYHKKGLSVDQELEQAYKEIAQDKNR</sequence>
<accession>A0ACA9MFU1</accession>
<dbReference type="EMBL" id="CAJVPW010008108">
    <property type="protein sequence ID" value="CAG8589787.1"/>
    <property type="molecule type" value="Genomic_DNA"/>
</dbReference>
<dbReference type="Proteomes" id="UP000789366">
    <property type="component" value="Unassembled WGS sequence"/>
</dbReference>